<dbReference type="AlphaFoldDB" id="A0A645IEC5"/>
<accession>A0A645IEC5</accession>
<reference evidence="2" key="1">
    <citation type="submission" date="2019-08" db="EMBL/GenBank/DDBJ databases">
        <authorList>
            <person name="Kucharzyk K."/>
            <person name="Murdoch R.W."/>
            <person name="Higgins S."/>
            <person name="Loffler F."/>
        </authorList>
    </citation>
    <scope>NUCLEOTIDE SEQUENCE</scope>
</reference>
<organism evidence="2">
    <name type="scientific">bioreactor metagenome</name>
    <dbReference type="NCBI Taxonomy" id="1076179"/>
    <lineage>
        <taxon>unclassified sequences</taxon>
        <taxon>metagenomes</taxon>
        <taxon>ecological metagenomes</taxon>
    </lineage>
</organism>
<gene>
    <name evidence="2" type="ORF">SDC9_194235</name>
</gene>
<evidence type="ECO:0000313" key="2">
    <source>
        <dbReference type="EMBL" id="MPN46644.1"/>
    </source>
</evidence>
<dbReference type="Gene3D" id="1.20.120.30">
    <property type="entry name" value="Aspartate receptor, ligand-binding domain"/>
    <property type="match status" value="1"/>
</dbReference>
<protein>
    <recommendedName>
        <fullName evidence="1">Chemoreceptor zinc-binding domain-containing protein</fullName>
    </recommendedName>
</protein>
<comment type="caution">
    <text evidence="2">The sequence shown here is derived from an EMBL/GenBank/DDBJ whole genome shotgun (WGS) entry which is preliminary data.</text>
</comment>
<name>A0A645IEC5_9ZZZZ</name>
<dbReference type="Pfam" id="PF13682">
    <property type="entry name" value="CZB"/>
    <property type="match status" value="1"/>
</dbReference>
<dbReference type="EMBL" id="VSSQ01107488">
    <property type="protein sequence ID" value="MPN46644.1"/>
    <property type="molecule type" value="Genomic_DNA"/>
</dbReference>
<dbReference type="InterPro" id="IPR025991">
    <property type="entry name" value="Chemoreceptor_zinc-bind_dom"/>
</dbReference>
<feature type="domain" description="Chemoreceptor zinc-binding" evidence="1">
    <location>
        <begin position="9"/>
        <end position="54"/>
    </location>
</feature>
<sequence length="101" mass="11485">MAHDMSVIPIQTDEHKCGFGHFYYAVKPSSERLTDLWESVETLHHDLHKTGDIIINAIQSQDSKRALAKAAEAEKLSGSIIERFQQMIKIAKEMNESELVF</sequence>
<evidence type="ECO:0000259" key="1">
    <source>
        <dbReference type="Pfam" id="PF13682"/>
    </source>
</evidence>
<proteinExistence type="predicted"/>